<dbReference type="AlphaFoldDB" id="A0A2N5U9L7"/>
<reference evidence="2 3" key="1">
    <citation type="submission" date="2017-11" db="EMBL/GenBank/DDBJ databases">
        <title>De novo assembly and phasing of dikaryotic genomes from two isolates of Puccinia coronata f. sp. avenae, the causal agent of oat crown rust.</title>
        <authorList>
            <person name="Miller M.E."/>
            <person name="Zhang Y."/>
            <person name="Omidvar V."/>
            <person name="Sperschneider J."/>
            <person name="Schwessinger B."/>
            <person name="Raley C."/>
            <person name="Palmer J.M."/>
            <person name="Garnica D."/>
            <person name="Upadhyaya N."/>
            <person name="Rathjen J."/>
            <person name="Taylor J.M."/>
            <person name="Park R.F."/>
            <person name="Dodds P.N."/>
            <person name="Hirsch C.D."/>
            <person name="Kianian S.F."/>
            <person name="Figueroa M."/>
        </authorList>
    </citation>
    <scope>NUCLEOTIDE SEQUENCE [LARGE SCALE GENOMIC DNA]</scope>
    <source>
        <strain evidence="2">12SD80</strain>
    </source>
</reference>
<protein>
    <submittedName>
        <fullName evidence="2">Uncharacterized protein</fullName>
    </submittedName>
</protein>
<evidence type="ECO:0000313" key="3">
    <source>
        <dbReference type="Proteomes" id="UP000235392"/>
    </source>
</evidence>
<accession>A0A2N5U9L7</accession>
<gene>
    <name evidence="2" type="ORF">PCASD_10620</name>
</gene>
<comment type="caution">
    <text evidence="2">The sequence shown here is derived from an EMBL/GenBank/DDBJ whole genome shotgun (WGS) entry which is preliminary data.</text>
</comment>
<evidence type="ECO:0000313" key="2">
    <source>
        <dbReference type="EMBL" id="PLW34368.1"/>
    </source>
</evidence>
<evidence type="ECO:0000256" key="1">
    <source>
        <dbReference type="SAM" id="MobiDB-lite"/>
    </source>
</evidence>
<dbReference type="EMBL" id="PGCI01000199">
    <property type="protein sequence ID" value="PLW34368.1"/>
    <property type="molecule type" value="Genomic_DNA"/>
</dbReference>
<proteinExistence type="predicted"/>
<name>A0A2N5U9L7_9BASI</name>
<sequence length="104" mass="11052">MRMATFVDDPVVNAGEEVVWPISSSTRTRTAHTLRMAAHARAAALAVHYTTARFPEFARVRSPAQSRPGLPFIPGCPGFDGAGSSTSGRGLPDEGRASVTQRLS</sequence>
<dbReference type="Proteomes" id="UP000235392">
    <property type="component" value="Unassembled WGS sequence"/>
</dbReference>
<organism evidence="2 3">
    <name type="scientific">Puccinia coronata f. sp. avenae</name>
    <dbReference type="NCBI Taxonomy" id="200324"/>
    <lineage>
        <taxon>Eukaryota</taxon>
        <taxon>Fungi</taxon>
        <taxon>Dikarya</taxon>
        <taxon>Basidiomycota</taxon>
        <taxon>Pucciniomycotina</taxon>
        <taxon>Pucciniomycetes</taxon>
        <taxon>Pucciniales</taxon>
        <taxon>Pucciniaceae</taxon>
        <taxon>Puccinia</taxon>
    </lineage>
</organism>
<feature type="region of interest" description="Disordered" evidence="1">
    <location>
        <begin position="63"/>
        <end position="104"/>
    </location>
</feature>